<proteinExistence type="predicted"/>
<feature type="non-terminal residue" evidence="2">
    <location>
        <position position="1"/>
    </location>
</feature>
<feature type="region of interest" description="Disordered" evidence="1">
    <location>
        <begin position="248"/>
        <end position="269"/>
    </location>
</feature>
<evidence type="ECO:0000313" key="2">
    <source>
        <dbReference type="EMBL" id="CAA9252657.1"/>
    </source>
</evidence>
<gene>
    <name evidence="2" type="ORF">AVDCRST_MAG04-2192</name>
</gene>
<dbReference type="EMBL" id="CADCTL010000151">
    <property type="protein sequence ID" value="CAA9252657.1"/>
    <property type="molecule type" value="Genomic_DNA"/>
</dbReference>
<protein>
    <submittedName>
        <fullName evidence="2">Uncharacterized protein</fullName>
    </submittedName>
</protein>
<evidence type="ECO:0000256" key="1">
    <source>
        <dbReference type="SAM" id="MobiDB-lite"/>
    </source>
</evidence>
<feature type="compositionally biased region" description="Basic and acidic residues" evidence="1">
    <location>
        <begin position="362"/>
        <end position="373"/>
    </location>
</feature>
<feature type="non-terminal residue" evidence="2">
    <location>
        <position position="435"/>
    </location>
</feature>
<feature type="compositionally biased region" description="Low complexity" evidence="1">
    <location>
        <begin position="418"/>
        <end position="428"/>
    </location>
</feature>
<sequence>GRQPFIASSPASPVRAKRVELRLRLLRLRLPGAGRRFRPHRPAQPPRRAGRVRRRGGVARRRGRAALGAATGLGAGGGPLRRFPHGPAALLGGCGAGGLARGAPAPPGGGRRPRRGGAREPRARGPQRLRGAARHRRGRHDHRPRAVGRPRPRQRLHARRLPFGHRGRRRPFRVRAAGARPARGGRHPGSGGSAGGAARRAGARGRGGRLVFLPALAVARSRRGAGAAEAAPAFPGADAAAASAGAGRLLPRRGGRGGDRATADRAGPDPAAWLGRRVALALAGGAGISRRHLGRFRGRLVVGPAGRLARLVRHPSAQRGGARRGGPALGRRRGRRGAPGDRDGVRPAGADLRGAGAGGDAGEPRARRGDPLRAVHGGVEPGRRRRQRGFGRDRRGRAPLGAGAGRGLRLRRLRDARPPAALAVPPGGARRRARL</sequence>
<feature type="region of interest" description="Disordered" evidence="1">
    <location>
        <begin position="311"/>
        <end position="435"/>
    </location>
</feature>
<feature type="compositionally biased region" description="Basic residues" evidence="1">
    <location>
        <begin position="125"/>
        <end position="173"/>
    </location>
</feature>
<name>A0A6J4IKD7_9PROT</name>
<reference evidence="2" key="1">
    <citation type="submission" date="2020-02" db="EMBL/GenBank/DDBJ databases">
        <authorList>
            <person name="Meier V. D."/>
        </authorList>
    </citation>
    <scope>NUCLEOTIDE SEQUENCE</scope>
    <source>
        <strain evidence="2">AVDCRST_MAG04</strain>
    </source>
</reference>
<feature type="compositionally biased region" description="Basic and acidic residues" evidence="1">
    <location>
        <begin position="256"/>
        <end position="267"/>
    </location>
</feature>
<feature type="compositionally biased region" description="Basic residues" evidence="1">
    <location>
        <begin position="48"/>
        <end position="64"/>
    </location>
</feature>
<feature type="region of interest" description="Disordered" evidence="1">
    <location>
        <begin position="35"/>
        <end position="78"/>
    </location>
</feature>
<feature type="region of interest" description="Disordered" evidence="1">
    <location>
        <begin position="101"/>
        <end position="204"/>
    </location>
</feature>
<dbReference type="AlphaFoldDB" id="A0A6J4IKD7"/>
<accession>A0A6J4IKD7</accession>
<organism evidence="2">
    <name type="scientific">uncultured Acetobacteraceae bacterium</name>
    <dbReference type="NCBI Taxonomy" id="169975"/>
    <lineage>
        <taxon>Bacteria</taxon>
        <taxon>Pseudomonadati</taxon>
        <taxon>Pseudomonadota</taxon>
        <taxon>Alphaproteobacteria</taxon>
        <taxon>Acetobacterales</taxon>
        <taxon>Acetobacteraceae</taxon>
        <taxon>environmental samples</taxon>
    </lineage>
</organism>
<feature type="compositionally biased region" description="Basic residues" evidence="1">
    <location>
        <begin position="383"/>
        <end position="397"/>
    </location>
</feature>